<protein>
    <submittedName>
        <fullName evidence="5">C2H2-type domain-containing protein</fullName>
    </submittedName>
</protein>
<evidence type="ECO:0000256" key="1">
    <source>
        <dbReference type="PROSITE-ProRule" id="PRU00042"/>
    </source>
</evidence>
<dbReference type="SMART" id="SM00355">
    <property type="entry name" value="ZnF_C2H2"/>
    <property type="match status" value="3"/>
</dbReference>
<accession>A0A0K0EUR0</accession>
<dbReference type="STRING" id="75913.A0A0K0EUR0"/>
<feature type="region of interest" description="Disordered" evidence="2">
    <location>
        <begin position="525"/>
        <end position="546"/>
    </location>
</feature>
<dbReference type="PROSITE" id="PS00028">
    <property type="entry name" value="ZINC_FINGER_C2H2_1"/>
    <property type="match status" value="1"/>
</dbReference>
<dbReference type="Proteomes" id="UP000035680">
    <property type="component" value="Unassembled WGS sequence"/>
</dbReference>
<dbReference type="Gene3D" id="3.30.160.60">
    <property type="entry name" value="Classic Zinc Finger"/>
    <property type="match status" value="1"/>
</dbReference>
<keyword evidence="4" id="KW-1185">Reference proteome</keyword>
<evidence type="ECO:0000256" key="2">
    <source>
        <dbReference type="SAM" id="MobiDB-lite"/>
    </source>
</evidence>
<reference evidence="5" key="2">
    <citation type="submission" date="2015-08" db="UniProtKB">
        <authorList>
            <consortium name="WormBaseParasite"/>
        </authorList>
    </citation>
    <scope>IDENTIFICATION</scope>
</reference>
<reference evidence="4" key="1">
    <citation type="submission" date="2014-07" db="EMBL/GenBank/DDBJ databases">
        <authorList>
            <person name="Martin A.A"/>
            <person name="De Silva N."/>
        </authorList>
    </citation>
    <scope>NUCLEOTIDE SEQUENCE</scope>
</reference>
<evidence type="ECO:0000313" key="5">
    <source>
        <dbReference type="WBParaSite" id="SVE_0025400.1"/>
    </source>
</evidence>
<feature type="domain" description="C2H2-type" evidence="3">
    <location>
        <begin position="255"/>
        <end position="283"/>
    </location>
</feature>
<name>A0A0K0EUR0_STRVS</name>
<dbReference type="PROSITE" id="PS50157">
    <property type="entry name" value="ZINC_FINGER_C2H2_2"/>
    <property type="match status" value="1"/>
</dbReference>
<keyword evidence="1" id="KW-0862">Zinc</keyword>
<organism evidence="4 5">
    <name type="scientific">Strongyloides venezuelensis</name>
    <name type="common">Threadworm</name>
    <dbReference type="NCBI Taxonomy" id="75913"/>
    <lineage>
        <taxon>Eukaryota</taxon>
        <taxon>Metazoa</taxon>
        <taxon>Ecdysozoa</taxon>
        <taxon>Nematoda</taxon>
        <taxon>Chromadorea</taxon>
        <taxon>Rhabditida</taxon>
        <taxon>Tylenchina</taxon>
        <taxon>Panagrolaimomorpha</taxon>
        <taxon>Strongyloidoidea</taxon>
        <taxon>Strongyloididae</taxon>
        <taxon>Strongyloides</taxon>
    </lineage>
</organism>
<dbReference type="InterPro" id="IPR013087">
    <property type="entry name" value="Znf_C2H2_type"/>
</dbReference>
<keyword evidence="1" id="KW-0479">Metal-binding</keyword>
<keyword evidence="1" id="KW-0863">Zinc-finger</keyword>
<dbReference type="WBParaSite" id="SVE_0025400.1">
    <property type="protein sequence ID" value="SVE_0025400.1"/>
    <property type="gene ID" value="SVE_0025400"/>
</dbReference>
<evidence type="ECO:0000259" key="3">
    <source>
        <dbReference type="PROSITE" id="PS50157"/>
    </source>
</evidence>
<dbReference type="AlphaFoldDB" id="A0A0K0EUR0"/>
<dbReference type="GO" id="GO:0008270">
    <property type="term" value="F:zinc ion binding"/>
    <property type="evidence" value="ECO:0007669"/>
    <property type="project" value="UniProtKB-KW"/>
</dbReference>
<sequence>MRLKDDRIICPHCCQHIRIDQINQHIMDIFCANPDKCSNCSGTTHHFQKIDYNDLVNESCHKNIGKHKLQLLKMVRAASDALINSITNAISPDKDLDTNLADETDNNDCTVLSENNDECPQSTFVGDKSLKSNISNAFFSDTIHEINEIGCKCDEKYLVSEDTLKNVSVQVKKSLKKFEIKVLPNIHNKALTCRMCNKSVLGSYIERRKHIFEDHLKEIKFDLDGKGKIKKSDVLFTGFKIINNCFPNEIVFTDFQCLYCGKFFGSSYGMTYHVGSVHQNSVSINCPFDDCNYKSGNEYTILKHVSKHLPEYPNGISMKALALYVTNKQYSKMKEKIKIGKRITKELMKYCFPFNIHCYEHFEKNFSKIVGEFKRSYLDEKNLDETVHENDESQLLMSDGNLTFENSSMAYDIGTSEVIPVGKNDNLDGNFGTRKSDDEVHIKEEVITSSEEYDFDKEPKICKFLDEKHYYTGENIHNNSYRNNKRKFEFEDNPSITTDTFSPTPVNYPLLSSYKNNYYRRHHSNENIHIKRSPDNDYKRSKRDGF</sequence>
<proteinExistence type="predicted"/>
<evidence type="ECO:0000313" key="4">
    <source>
        <dbReference type="Proteomes" id="UP000035680"/>
    </source>
</evidence>